<protein>
    <submittedName>
        <fullName evidence="6">Lysophospholipid acyltransferase family protein</fullName>
    </submittedName>
</protein>
<dbReference type="InterPro" id="IPR002123">
    <property type="entry name" value="Plipid/glycerol_acylTrfase"/>
</dbReference>
<dbReference type="CDD" id="cd07989">
    <property type="entry name" value="LPLAT_AGPAT-like"/>
    <property type="match status" value="1"/>
</dbReference>
<evidence type="ECO:0000256" key="4">
    <source>
        <dbReference type="SAM" id="Phobius"/>
    </source>
</evidence>
<evidence type="ECO:0000256" key="1">
    <source>
        <dbReference type="ARBA" id="ARBA00005189"/>
    </source>
</evidence>
<keyword evidence="2" id="KW-0808">Transferase</keyword>
<keyword evidence="4" id="KW-0472">Membrane</keyword>
<reference evidence="7" key="1">
    <citation type="journal article" date="2019" name="Int. J. Syst. Evol. Microbiol.">
        <title>The Global Catalogue of Microorganisms (GCM) 10K type strain sequencing project: providing services to taxonomists for standard genome sequencing and annotation.</title>
        <authorList>
            <consortium name="The Broad Institute Genomics Platform"/>
            <consortium name="The Broad Institute Genome Sequencing Center for Infectious Disease"/>
            <person name="Wu L."/>
            <person name="Ma J."/>
        </authorList>
    </citation>
    <scope>NUCLEOTIDE SEQUENCE [LARGE SCALE GENOMIC DNA]</scope>
    <source>
        <strain evidence="7">KCTC 42644</strain>
    </source>
</reference>
<keyword evidence="7" id="KW-1185">Reference proteome</keyword>
<organism evidence="6 7">
    <name type="scientific">Sphingoaurantiacus capsulatus</name>
    <dbReference type="NCBI Taxonomy" id="1771310"/>
    <lineage>
        <taxon>Bacteria</taxon>
        <taxon>Pseudomonadati</taxon>
        <taxon>Pseudomonadota</taxon>
        <taxon>Alphaproteobacteria</taxon>
        <taxon>Sphingomonadales</taxon>
        <taxon>Sphingosinicellaceae</taxon>
        <taxon>Sphingoaurantiacus</taxon>
    </lineage>
</organism>
<dbReference type="SMART" id="SM00563">
    <property type="entry name" value="PlsC"/>
    <property type="match status" value="1"/>
</dbReference>
<sequence>MNMLRSILFAILFYLGSAIIVPVGAVIGVFWAPAIRATGRWWSTWFRMLLPVLGIRVVIRGEIPQHSVIIAAKHQSAFETIATLYLWDFPAVVLKAELMRIPFWGYVAQRHGSIPVERDASTKAMRTMMRAAEAAMAQGRPIIIFPEGSRMPVGEAPPLKPGVSGLYKMLKLPVVPIALDSGKVWPRNAFVKRPGTITIDVGETIPAGLDRKEFEARLHAAINKPLP</sequence>
<dbReference type="PANTHER" id="PTHR10434:SF40">
    <property type="entry name" value="1-ACYL-SN-GLYCEROL-3-PHOSPHATE ACYLTRANSFERASE"/>
    <property type="match status" value="1"/>
</dbReference>
<feature type="transmembrane region" description="Helical" evidence="4">
    <location>
        <begin position="7"/>
        <end position="35"/>
    </location>
</feature>
<comment type="caution">
    <text evidence="6">The sequence shown here is derived from an EMBL/GenBank/DDBJ whole genome shotgun (WGS) entry which is preliminary data.</text>
</comment>
<dbReference type="Proteomes" id="UP001595615">
    <property type="component" value="Unassembled WGS sequence"/>
</dbReference>
<evidence type="ECO:0000313" key="6">
    <source>
        <dbReference type="EMBL" id="MFC3711654.1"/>
    </source>
</evidence>
<keyword evidence="4" id="KW-1133">Transmembrane helix</keyword>
<dbReference type="PANTHER" id="PTHR10434">
    <property type="entry name" value="1-ACYL-SN-GLYCEROL-3-PHOSPHATE ACYLTRANSFERASE"/>
    <property type="match status" value="1"/>
</dbReference>
<keyword evidence="3 6" id="KW-0012">Acyltransferase</keyword>
<dbReference type="Pfam" id="PF01553">
    <property type="entry name" value="Acyltransferase"/>
    <property type="match status" value="1"/>
</dbReference>
<proteinExistence type="predicted"/>
<evidence type="ECO:0000256" key="2">
    <source>
        <dbReference type="ARBA" id="ARBA00022679"/>
    </source>
</evidence>
<name>A0ABV7X8L2_9SPHN</name>
<dbReference type="EMBL" id="JBHRXV010000003">
    <property type="protein sequence ID" value="MFC3711654.1"/>
    <property type="molecule type" value="Genomic_DNA"/>
</dbReference>
<gene>
    <name evidence="6" type="ORF">ACFOMD_03670</name>
</gene>
<dbReference type="GO" id="GO:0016746">
    <property type="term" value="F:acyltransferase activity"/>
    <property type="evidence" value="ECO:0007669"/>
    <property type="project" value="UniProtKB-KW"/>
</dbReference>
<evidence type="ECO:0000256" key="3">
    <source>
        <dbReference type="ARBA" id="ARBA00023315"/>
    </source>
</evidence>
<evidence type="ECO:0000259" key="5">
    <source>
        <dbReference type="SMART" id="SM00563"/>
    </source>
</evidence>
<dbReference type="SUPFAM" id="SSF69593">
    <property type="entry name" value="Glycerol-3-phosphate (1)-acyltransferase"/>
    <property type="match status" value="1"/>
</dbReference>
<accession>A0ABV7X8L2</accession>
<comment type="pathway">
    <text evidence="1">Lipid metabolism.</text>
</comment>
<dbReference type="RefSeq" id="WP_380857011.1">
    <property type="nucleotide sequence ID" value="NZ_JBHRXV010000003.1"/>
</dbReference>
<evidence type="ECO:0000313" key="7">
    <source>
        <dbReference type="Proteomes" id="UP001595615"/>
    </source>
</evidence>
<feature type="domain" description="Phospholipid/glycerol acyltransferase" evidence="5">
    <location>
        <begin position="68"/>
        <end position="182"/>
    </location>
</feature>
<keyword evidence="4" id="KW-0812">Transmembrane</keyword>